<evidence type="ECO:0008006" key="3">
    <source>
        <dbReference type="Google" id="ProtNLM"/>
    </source>
</evidence>
<evidence type="ECO:0000313" key="1">
    <source>
        <dbReference type="EMBL" id="QRZ13917.1"/>
    </source>
</evidence>
<gene>
    <name evidence="1" type="ORF">JWJ88_04455</name>
</gene>
<dbReference type="Proteomes" id="UP000663629">
    <property type="component" value="Chromosome 1"/>
</dbReference>
<keyword evidence="2" id="KW-1185">Reference proteome</keyword>
<proteinExistence type="predicted"/>
<protein>
    <recommendedName>
        <fullName evidence="3">DNA-binding protein</fullName>
    </recommendedName>
</protein>
<evidence type="ECO:0000313" key="2">
    <source>
        <dbReference type="Proteomes" id="UP000663629"/>
    </source>
</evidence>
<accession>A0ABX7JMM6</accession>
<organism evidence="1 2">
    <name type="scientific">Paracoccus methylovorus</name>
    <dbReference type="NCBI Taxonomy" id="2812658"/>
    <lineage>
        <taxon>Bacteria</taxon>
        <taxon>Pseudomonadati</taxon>
        <taxon>Pseudomonadota</taxon>
        <taxon>Alphaproteobacteria</taxon>
        <taxon>Rhodobacterales</taxon>
        <taxon>Paracoccaceae</taxon>
        <taxon>Paracoccus</taxon>
    </lineage>
</organism>
<reference evidence="1 2" key="1">
    <citation type="submission" date="2021-02" db="EMBL/GenBank/DDBJ databases">
        <title>Paracoccus methylovroum sp.nov., a new methanol and methylamine utilizing methylotrophic denitrifer.</title>
        <authorList>
            <person name="Timsy T."/>
            <person name="Behrendt U."/>
            <person name="Ulrich A."/>
            <person name="Spanner T."/>
            <person name="Foesel B.U."/>
            <person name="Horn M.A."/>
            <person name="Kolb S."/>
        </authorList>
    </citation>
    <scope>NUCLEOTIDE SEQUENCE [LARGE SCALE GENOMIC DNA]</scope>
    <source>
        <strain evidence="1 2">H4-D09</strain>
    </source>
</reference>
<name>A0ABX7JMM6_9RHOB</name>
<dbReference type="EMBL" id="CP070368">
    <property type="protein sequence ID" value="QRZ13917.1"/>
    <property type="molecule type" value="Genomic_DNA"/>
</dbReference>
<sequence>MSSRLFQFMRDCGFFGAVCCQHGAGRNLLAGQAIVERLLRGAQQVGRLAPEWMPLEQAAVHLGCSSGELVERIKDGRLTWIGRHLKRSGFASILVSISGLDGDEISAETFALSQGLSFSEMLSFFRKGPSPAEIAKRETGCKDPIMLTPEQVAAFHENFVSFRRLALAHRLSWDGLNQRLDGFGIAPVDGCLRIYRKSETDPLLHDVASTGL</sequence>
<dbReference type="RefSeq" id="WP_205294899.1">
    <property type="nucleotide sequence ID" value="NZ_CP070368.1"/>
</dbReference>